<evidence type="ECO:0000313" key="3">
    <source>
        <dbReference type="Proteomes" id="UP001431209"/>
    </source>
</evidence>
<evidence type="ECO:0000256" key="1">
    <source>
        <dbReference type="SAM" id="MobiDB-lite"/>
    </source>
</evidence>
<keyword evidence="3" id="KW-1185">Reference proteome</keyword>
<evidence type="ECO:0000313" key="2">
    <source>
        <dbReference type="EMBL" id="KAL0476351.1"/>
    </source>
</evidence>
<dbReference type="Proteomes" id="UP001431209">
    <property type="component" value="Unassembled WGS sequence"/>
</dbReference>
<feature type="compositionally biased region" description="Polar residues" evidence="1">
    <location>
        <begin position="41"/>
        <end position="58"/>
    </location>
</feature>
<comment type="caution">
    <text evidence="2">The sequence shown here is derived from an EMBL/GenBank/DDBJ whole genome shotgun (WGS) entry which is preliminary data.</text>
</comment>
<gene>
    <name evidence="2" type="ORF">AKO1_006256</name>
</gene>
<sequence length="319" mass="36285">MYSKIPENVKLKKQQQQRRNSDEDIKDTPTTPSRPEDCFSATPTLEANNTLSSSYSGQQDRIENIEKTLLELQQRPEDQAIKKIVDSIQEISTKQESQHQEHLKMIEELKAGQDDIRRSIRSDALMTLFADSSDVDRFALNNFEFSLPELPQFEPSSEHVSKKRKIEHEQTPINVYAYTQNGELLKEGPSGIAEVKVNDTVSLRFSHQKHETMFYFVLCCDLVDSRVECLSGNPPSLVVVNDKKIDCSTKTLYAIERSTTATHPVTLSIDEHFIIKGGRGMLRLKVFGIAQSNLDQVLLRREGSDQLWTVSNRVMIVNG</sequence>
<accession>A0AAW2YGI5</accession>
<protein>
    <submittedName>
        <fullName evidence="2">Uncharacterized protein</fullName>
    </submittedName>
</protein>
<dbReference type="EMBL" id="JAOPGA020000019">
    <property type="protein sequence ID" value="KAL0476351.1"/>
    <property type="molecule type" value="Genomic_DNA"/>
</dbReference>
<name>A0AAW2YGI5_9EUKA</name>
<dbReference type="AlphaFoldDB" id="A0AAW2YGI5"/>
<reference evidence="2 3" key="1">
    <citation type="submission" date="2024-03" db="EMBL/GenBank/DDBJ databases">
        <title>The Acrasis kona genome and developmental transcriptomes reveal deep origins of eukaryotic multicellular pathways.</title>
        <authorList>
            <person name="Sheikh S."/>
            <person name="Fu C.-J."/>
            <person name="Brown M.W."/>
            <person name="Baldauf S.L."/>
        </authorList>
    </citation>
    <scope>NUCLEOTIDE SEQUENCE [LARGE SCALE GENOMIC DNA]</scope>
    <source>
        <strain evidence="2 3">ATCC MYA-3509</strain>
    </source>
</reference>
<proteinExistence type="predicted"/>
<organism evidence="2 3">
    <name type="scientific">Acrasis kona</name>
    <dbReference type="NCBI Taxonomy" id="1008807"/>
    <lineage>
        <taxon>Eukaryota</taxon>
        <taxon>Discoba</taxon>
        <taxon>Heterolobosea</taxon>
        <taxon>Tetramitia</taxon>
        <taxon>Eutetramitia</taxon>
        <taxon>Acrasidae</taxon>
        <taxon>Acrasis</taxon>
    </lineage>
</organism>
<feature type="region of interest" description="Disordered" evidence="1">
    <location>
        <begin position="1"/>
        <end position="58"/>
    </location>
</feature>